<comment type="caution">
    <text evidence="5">The sequence shown here is derived from an EMBL/GenBank/DDBJ whole genome shotgun (WGS) entry which is preliminary data.</text>
</comment>
<keyword evidence="1" id="KW-0805">Transcription regulation</keyword>
<dbReference type="Proteomes" id="UP001501138">
    <property type="component" value="Unassembled WGS sequence"/>
</dbReference>
<dbReference type="GO" id="GO:0003677">
    <property type="term" value="F:DNA binding"/>
    <property type="evidence" value="ECO:0007669"/>
    <property type="project" value="UniProtKB-KW"/>
</dbReference>
<dbReference type="EMBL" id="BAAAPM010000003">
    <property type="protein sequence ID" value="GAA1718043.1"/>
    <property type="molecule type" value="Genomic_DNA"/>
</dbReference>
<keyword evidence="6" id="KW-1185">Reference proteome</keyword>
<dbReference type="PANTHER" id="PTHR30146">
    <property type="entry name" value="LACI-RELATED TRANSCRIPTIONAL REPRESSOR"/>
    <property type="match status" value="1"/>
</dbReference>
<dbReference type="SUPFAM" id="SSF53822">
    <property type="entry name" value="Periplasmic binding protein-like I"/>
    <property type="match status" value="1"/>
</dbReference>
<dbReference type="Pfam" id="PF00356">
    <property type="entry name" value="LacI"/>
    <property type="match status" value="1"/>
</dbReference>
<dbReference type="PROSITE" id="PS50932">
    <property type="entry name" value="HTH_LACI_2"/>
    <property type="match status" value="1"/>
</dbReference>
<dbReference type="CDD" id="cd01392">
    <property type="entry name" value="HTH_LacI"/>
    <property type="match status" value="1"/>
</dbReference>
<evidence type="ECO:0000259" key="4">
    <source>
        <dbReference type="PROSITE" id="PS50932"/>
    </source>
</evidence>
<evidence type="ECO:0000256" key="1">
    <source>
        <dbReference type="ARBA" id="ARBA00023015"/>
    </source>
</evidence>
<evidence type="ECO:0000313" key="5">
    <source>
        <dbReference type="EMBL" id="GAA1718043.1"/>
    </source>
</evidence>
<evidence type="ECO:0000313" key="6">
    <source>
        <dbReference type="Proteomes" id="UP001501138"/>
    </source>
</evidence>
<dbReference type="PROSITE" id="PS00356">
    <property type="entry name" value="HTH_LACI_1"/>
    <property type="match status" value="1"/>
</dbReference>
<proteinExistence type="predicted"/>
<gene>
    <name evidence="5" type="ORF">GCM10009809_12420</name>
</gene>
<dbReference type="RefSeq" id="WP_344246704.1">
    <property type="nucleotide sequence ID" value="NZ_BAAAPM010000003.1"/>
</dbReference>
<reference evidence="6" key="1">
    <citation type="journal article" date="2019" name="Int. J. Syst. Evol. Microbiol.">
        <title>The Global Catalogue of Microorganisms (GCM) 10K type strain sequencing project: providing services to taxonomists for standard genome sequencing and annotation.</title>
        <authorList>
            <consortium name="The Broad Institute Genomics Platform"/>
            <consortium name="The Broad Institute Genome Sequencing Center for Infectious Disease"/>
            <person name="Wu L."/>
            <person name="Ma J."/>
        </authorList>
    </citation>
    <scope>NUCLEOTIDE SEQUENCE [LARGE SCALE GENOMIC DNA]</scope>
    <source>
        <strain evidence="6">JCM 15589</strain>
    </source>
</reference>
<dbReference type="InterPro" id="IPR000843">
    <property type="entry name" value="HTH_LacI"/>
</dbReference>
<feature type="domain" description="HTH lacI-type" evidence="4">
    <location>
        <begin position="5"/>
        <end position="59"/>
    </location>
</feature>
<dbReference type="CDD" id="cd06267">
    <property type="entry name" value="PBP1_LacI_sugar_binding-like"/>
    <property type="match status" value="1"/>
</dbReference>
<keyword evidence="2 5" id="KW-0238">DNA-binding</keyword>
<dbReference type="InterPro" id="IPR046335">
    <property type="entry name" value="LacI/GalR-like_sensor"/>
</dbReference>
<protein>
    <submittedName>
        <fullName evidence="5">LacI family DNA-binding transcriptional regulator</fullName>
    </submittedName>
</protein>
<dbReference type="InterPro" id="IPR028082">
    <property type="entry name" value="Peripla_BP_I"/>
</dbReference>
<keyword evidence="3" id="KW-0804">Transcription</keyword>
<dbReference type="Gene3D" id="3.40.50.2300">
    <property type="match status" value="2"/>
</dbReference>
<dbReference type="InterPro" id="IPR010982">
    <property type="entry name" value="Lambda_DNA-bd_dom_sf"/>
</dbReference>
<evidence type="ECO:0000256" key="3">
    <source>
        <dbReference type="ARBA" id="ARBA00023163"/>
    </source>
</evidence>
<dbReference type="SMART" id="SM00354">
    <property type="entry name" value="HTH_LACI"/>
    <property type="match status" value="1"/>
</dbReference>
<sequence length="340" mass="35753">MARRITLKDVASRAGVSESAASFALNGRPGVSDATRARVLEVAEALEWRPNHAARTLSGAGTSTIGLVIARGTQEIGSESFFLRLLAGIQDELSPRHYGLLLQIVASLDEEVATYRGWSTAARVDGVLVVDLHTDDPRPAALEQLDLPAVLVGVADPEHRRPAVTIDDGAAMERVVAHLIDTGHRHVVHLCGDLTARHVAARAAAFRGAAEGAGVVAEVVDTGFAPAVAARAVAASCEGEQRPDAYVFDNEVLALAGMHSLTQAGLRVPDDACVVVWEDSPVARAIDPALTALDRDPFTLGAHAARRLLEVLAGADGDVEEPLPSLVVRQSTRCARTVPA</sequence>
<dbReference type="Pfam" id="PF13377">
    <property type="entry name" value="Peripla_BP_3"/>
    <property type="match status" value="1"/>
</dbReference>
<dbReference type="PANTHER" id="PTHR30146:SF155">
    <property type="entry name" value="ALANINE RACEMASE"/>
    <property type="match status" value="1"/>
</dbReference>
<dbReference type="SUPFAM" id="SSF47413">
    <property type="entry name" value="lambda repressor-like DNA-binding domains"/>
    <property type="match status" value="1"/>
</dbReference>
<evidence type="ECO:0000256" key="2">
    <source>
        <dbReference type="ARBA" id="ARBA00023125"/>
    </source>
</evidence>
<dbReference type="Gene3D" id="1.10.260.40">
    <property type="entry name" value="lambda repressor-like DNA-binding domains"/>
    <property type="match status" value="1"/>
</dbReference>
<accession>A0ABP4V7J7</accession>
<name>A0ABP4V7J7_9MICO</name>
<organism evidence="5 6">
    <name type="scientific">Isoptericola hypogeus</name>
    <dbReference type="NCBI Taxonomy" id="300179"/>
    <lineage>
        <taxon>Bacteria</taxon>
        <taxon>Bacillati</taxon>
        <taxon>Actinomycetota</taxon>
        <taxon>Actinomycetes</taxon>
        <taxon>Micrococcales</taxon>
        <taxon>Promicromonosporaceae</taxon>
        <taxon>Isoptericola</taxon>
    </lineage>
</organism>